<dbReference type="STRING" id="546871.SAMN04488543_3382"/>
<dbReference type="SUPFAM" id="SSF51556">
    <property type="entry name" value="Metallo-dependent hydrolases"/>
    <property type="match status" value="1"/>
</dbReference>
<dbReference type="AlphaFoldDB" id="A0A1H1YPM0"/>
<sequence>MTLAPDLLRSLPKVSLHDHLDGGLRPATVFGIATEIGHPLPADSPEALGRWFAESANSGSLVRYLETFDHTIAVMQTPEHLRRVAREFVEDLAADGVVYGEARWAPEQHTRGGLSEADAVEAVRDGLTEGMLVCADRGHRLQVQQLVTSMRHVEPSTRIAELALAYRDQGVAGFDIAGAEDGFPAERFLPAFQLLKQASFPYTIHAGEAAGVDSIWGALQVCSANRIGHGVRIVEDITSNDDGSVTLGRLAAYVRDQQIPLELCPSSNAQTGAVASLDAHPFPLLDGLGFVVTVNSDNQLMSGTTLSHEMGVLVDHLGYDLDGLERITLNAAASAFLPHPLREELIDDVILPGFEAARG</sequence>
<protein>
    <recommendedName>
        <fullName evidence="3">adenosine deaminase</fullName>
        <ecNumber evidence="3">3.5.4.4</ecNumber>
    </recommendedName>
</protein>
<evidence type="ECO:0000313" key="10">
    <source>
        <dbReference type="Proteomes" id="UP000199092"/>
    </source>
</evidence>
<evidence type="ECO:0000256" key="1">
    <source>
        <dbReference type="ARBA" id="ARBA00001947"/>
    </source>
</evidence>
<dbReference type="GO" id="GO:0046872">
    <property type="term" value="F:metal ion binding"/>
    <property type="evidence" value="ECO:0007669"/>
    <property type="project" value="UniProtKB-KW"/>
</dbReference>
<evidence type="ECO:0000256" key="5">
    <source>
        <dbReference type="ARBA" id="ARBA00022801"/>
    </source>
</evidence>
<dbReference type="Proteomes" id="UP000199092">
    <property type="component" value="Chromosome I"/>
</dbReference>
<feature type="domain" description="Adenosine deaminase" evidence="8">
    <location>
        <begin position="12"/>
        <end position="350"/>
    </location>
</feature>
<dbReference type="InterPro" id="IPR032466">
    <property type="entry name" value="Metal_Hydrolase"/>
</dbReference>
<name>A0A1H1YPM0_9ACTN</name>
<keyword evidence="5" id="KW-0378">Hydrolase</keyword>
<evidence type="ECO:0000256" key="4">
    <source>
        <dbReference type="ARBA" id="ARBA00022723"/>
    </source>
</evidence>
<keyword evidence="10" id="KW-1185">Reference proteome</keyword>
<dbReference type="GO" id="GO:0004000">
    <property type="term" value="F:adenosine deaminase activity"/>
    <property type="evidence" value="ECO:0007669"/>
    <property type="project" value="TreeGrafter"/>
</dbReference>
<evidence type="ECO:0000259" key="8">
    <source>
        <dbReference type="Pfam" id="PF00962"/>
    </source>
</evidence>
<dbReference type="EC" id="3.5.4.4" evidence="3"/>
<organism evidence="9 10">
    <name type="scientific">Friedmanniella luteola</name>
    <dbReference type="NCBI Taxonomy" id="546871"/>
    <lineage>
        <taxon>Bacteria</taxon>
        <taxon>Bacillati</taxon>
        <taxon>Actinomycetota</taxon>
        <taxon>Actinomycetes</taxon>
        <taxon>Propionibacteriales</taxon>
        <taxon>Nocardioidaceae</taxon>
        <taxon>Friedmanniella</taxon>
    </lineage>
</organism>
<dbReference type="PANTHER" id="PTHR11409">
    <property type="entry name" value="ADENOSINE DEAMINASE"/>
    <property type="match status" value="1"/>
</dbReference>
<dbReference type="GO" id="GO:0043103">
    <property type="term" value="P:hypoxanthine salvage"/>
    <property type="evidence" value="ECO:0007669"/>
    <property type="project" value="TreeGrafter"/>
</dbReference>
<dbReference type="GO" id="GO:0005829">
    <property type="term" value="C:cytosol"/>
    <property type="evidence" value="ECO:0007669"/>
    <property type="project" value="TreeGrafter"/>
</dbReference>
<comment type="similarity">
    <text evidence="2">Belongs to the metallo-dependent hydrolases superfamily. Adenosine and AMP deaminases family.</text>
</comment>
<dbReference type="NCBIfam" id="TIGR01430">
    <property type="entry name" value="aden_deam"/>
    <property type="match status" value="1"/>
</dbReference>
<dbReference type="NCBIfam" id="NF006847">
    <property type="entry name" value="PRK09358.1-2"/>
    <property type="match status" value="1"/>
</dbReference>
<accession>A0A1H1YPM0</accession>
<proteinExistence type="inferred from homology"/>
<dbReference type="Gene3D" id="3.20.20.140">
    <property type="entry name" value="Metal-dependent hydrolases"/>
    <property type="match status" value="1"/>
</dbReference>
<dbReference type="FunFam" id="3.20.20.140:FF:000020">
    <property type="entry name" value="Adenosine deaminase"/>
    <property type="match status" value="1"/>
</dbReference>
<dbReference type="EMBL" id="LT629749">
    <property type="protein sequence ID" value="SDT23199.1"/>
    <property type="molecule type" value="Genomic_DNA"/>
</dbReference>
<gene>
    <name evidence="9" type="ORF">SAMN04488543_3382</name>
</gene>
<keyword evidence="4" id="KW-0479">Metal-binding</keyword>
<dbReference type="GO" id="GO:0046103">
    <property type="term" value="P:inosine biosynthetic process"/>
    <property type="evidence" value="ECO:0007669"/>
    <property type="project" value="TreeGrafter"/>
</dbReference>
<dbReference type="Pfam" id="PF00962">
    <property type="entry name" value="A_deaminase"/>
    <property type="match status" value="1"/>
</dbReference>
<keyword evidence="6" id="KW-0862">Zinc</keyword>
<evidence type="ECO:0000256" key="3">
    <source>
        <dbReference type="ARBA" id="ARBA00012784"/>
    </source>
</evidence>
<reference evidence="9 10" key="1">
    <citation type="submission" date="2016-10" db="EMBL/GenBank/DDBJ databases">
        <authorList>
            <person name="de Groot N.N."/>
        </authorList>
    </citation>
    <scope>NUCLEOTIDE SEQUENCE [LARGE SCALE GENOMIC DNA]</scope>
    <source>
        <strain evidence="9 10">DSM 21741</strain>
    </source>
</reference>
<evidence type="ECO:0000256" key="2">
    <source>
        <dbReference type="ARBA" id="ARBA00006676"/>
    </source>
</evidence>
<dbReference type="RefSeq" id="WP_091414274.1">
    <property type="nucleotide sequence ID" value="NZ_LT629749.1"/>
</dbReference>
<dbReference type="InterPro" id="IPR001365">
    <property type="entry name" value="A_deaminase_dom"/>
</dbReference>
<dbReference type="InterPro" id="IPR006330">
    <property type="entry name" value="Ado/ade_deaminase"/>
</dbReference>
<dbReference type="GO" id="GO:0006154">
    <property type="term" value="P:adenosine catabolic process"/>
    <property type="evidence" value="ECO:0007669"/>
    <property type="project" value="TreeGrafter"/>
</dbReference>
<dbReference type="GO" id="GO:0009117">
    <property type="term" value="P:nucleotide metabolic process"/>
    <property type="evidence" value="ECO:0007669"/>
    <property type="project" value="UniProtKB-KW"/>
</dbReference>
<dbReference type="OrthoDB" id="9779574at2"/>
<evidence type="ECO:0000256" key="7">
    <source>
        <dbReference type="ARBA" id="ARBA00023080"/>
    </source>
</evidence>
<dbReference type="PANTHER" id="PTHR11409:SF43">
    <property type="entry name" value="ADENOSINE DEAMINASE"/>
    <property type="match status" value="1"/>
</dbReference>
<evidence type="ECO:0000256" key="6">
    <source>
        <dbReference type="ARBA" id="ARBA00022833"/>
    </source>
</evidence>
<comment type="cofactor">
    <cofactor evidence="1">
        <name>Zn(2+)</name>
        <dbReference type="ChEBI" id="CHEBI:29105"/>
    </cofactor>
</comment>
<keyword evidence="7" id="KW-0546">Nucleotide metabolism</keyword>
<evidence type="ECO:0000313" key="9">
    <source>
        <dbReference type="EMBL" id="SDT23199.1"/>
    </source>
</evidence>